<reference evidence="2" key="1">
    <citation type="submission" date="2022-08" db="EMBL/GenBank/DDBJ databases">
        <title>Complete Genome Sequences of 2 Bosea sp. soil isolates.</title>
        <authorList>
            <person name="Alvarez Arevalo M."/>
            <person name="Sterndorff E.B."/>
            <person name="Faurdal D."/>
            <person name="Joergensen T.S."/>
            <person name="Weber T."/>
        </authorList>
    </citation>
    <scope>NUCLEOTIDE SEQUENCE</scope>
    <source>
        <strain evidence="2">NBC_00436</strain>
    </source>
</reference>
<sequence>MAEAGGNRDQRTATGSMGAAGASAIKPQPMMQQGGAAEAGAVVVPASWQGAEACACSSEGVCVLAA</sequence>
<protein>
    <submittedName>
        <fullName evidence="2">Uncharacterized protein</fullName>
    </submittedName>
</protein>
<organism evidence="2">
    <name type="scientific">Bosea sp. NBC_00436</name>
    <dbReference type="NCBI Taxonomy" id="2969620"/>
    <lineage>
        <taxon>Bacteria</taxon>
        <taxon>Pseudomonadati</taxon>
        <taxon>Pseudomonadota</taxon>
        <taxon>Alphaproteobacteria</taxon>
        <taxon>Hyphomicrobiales</taxon>
        <taxon>Boseaceae</taxon>
        <taxon>Bosea</taxon>
    </lineage>
</organism>
<accession>A0A9E7ZFQ3</accession>
<dbReference type="AlphaFoldDB" id="A0A9E7ZFQ3"/>
<dbReference type="EMBL" id="CP102774">
    <property type="protein sequence ID" value="UZF85095.1"/>
    <property type="molecule type" value="Genomic_DNA"/>
</dbReference>
<name>A0A9E7ZFQ3_9HYPH</name>
<feature type="compositionally biased region" description="Low complexity" evidence="1">
    <location>
        <begin position="12"/>
        <end position="23"/>
    </location>
</feature>
<evidence type="ECO:0000313" key="2">
    <source>
        <dbReference type="EMBL" id="UZF85095.1"/>
    </source>
</evidence>
<evidence type="ECO:0000256" key="1">
    <source>
        <dbReference type="SAM" id="MobiDB-lite"/>
    </source>
</evidence>
<proteinExistence type="predicted"/>
<feature type="region of interest" description="Disordered" evidence="1">
    <location>
        <begin position="1"/>
        <end position="23"/>
    </location>
</feature>
<gene>
    <name evidence="2" type="ORF">NWE54_14770</name>
</gene>
<feature type="compositionally biased region" description="Basic and acidic residues" evidence="1">
    <location>
        <begin position="1"/>
        <end position="11"/>
    </location>
</feature>